<proteinExistence type="predicted"/>
<evidence type="ECO:0000313" key="2">
    <source>
        <dbReference type="EMBL" id="KAK3873452.1"/>
    </source>
</evidence>
<keyword evidence="3" id="KW-1185">Reference proteome</keyword>
<evidence type="ECO:0000256" key="1">
    <source>
        <dbReference type="SAM" id="MobiDB-lite"/>
    </source>
</evidence>
<feature type="region of interest" description="Disordered" evidence="1">
    <location>
        <begin position="297"/>
        <end position="327"/>
    </location>
</feature>
<accession>A0AAE1FHR6</accession>
<comment type="caution">
    <text evidence="2">The sequence shown here is derived from an EMBL/GenBank/DDBJ whole genome shotgun (WGS) entry which is preliminary data.</text>
</comment>
<gene>
    <name evidence="2" type="ORF">Pcinc_021529</name>
</gene>
<dbReference type="Proteomes" id="UP001286313">
    <property type="component" value="Unassembled WGS sequence"/>
</dbReference>
<dbReference type="EMBL" id="JAWQEG010002222">
    <property type="protein sequence ID" value="KAK3873452.1"/>
    <property type="molecule type" value="Genomic_DNA"/>
</dbReference>
<reference evidence="2" key="1">
    <citation type="submission" date="2023-10" db="EMBL/GenBank/DDBJ databases">
        <title>Genome assemblies of two species of porcelain crab, Petrolisthes cinctipes and Petrolisthes manimaculis (Anomura: Porcellanidae).</title>
        <authorList>
            <person name="Angst P."/>
        </authorList>
    </citation>
    <scope>NUCLEOTIDE SEQUENCE</scope>
    <source>
        <strain evidence="2">PB745_01</strain>
        <tissue evidence="2">Gill</tissue>
    </source>
</reference>
<feature type="region of interest" description="Disordered" evidence="1">
    <location>
        <begin position="153"/>
        <end position="249"/>
    </location>
</feature>
<dbReference type="AlphaFoldDB" id="A0AAE1FHR6"/>
<protein>
    <submittedName>
        <fullName evidence="2">Uncharacterized protein</fullName>
    </submittedName>
</protein>
<sequence>MSQSVLPDEESTAPPRCFICSELYPPYTTLSRTPPFSPPTTHLSRCHACFAPTDKPQTPTLQAIGALAATAKLQARAFDALAATSLHQAPLTEPRLKLALPSPRRRPLTSSRHHHASRAALRTTRHRYHASRTPDPTATHASLHLSCATDSTTSLVPSHQHTATHASQQLSRTNDATPCKPSRHHTPPQYAPAPASLRHAHATNESTTLEPPHHQAPSHTRPHPPLDAAHVPPTLVRRSHHPNSPRYATQTPLYRTSHCLTTCLHPPYYATQTPLATPRFTCHHTTARLPSKRIHAPINSHSPLTVHTTHSYPRTPTTTPTHTSRATTHTCIPSSLNHLSSSYNTYTPAPPHQPHFPLSGPLSHNLPPYFITPPLPPPLPDLPLPATLTATSL</sequence>
<evidence type="ECO:0000313" key="3">
    <source>
        <dbReference type="Proteomes" id="UP001286313"/>
    </source>
</evidence>
<feature type="region of interest" description="Disordered" evidence="1">
    <location>
        <begin position="99"/>
        <end position="140"/>
    </location>
</feature>
<feature type="compositionally biased region" description="Basic residues" evidence="1">
    <location>
        <begin position="103"/>
        <end position="130"/>
    </location>
</feature>
<organism evidence="2 3">
    <name type="scientific">Petrolisthes cinctipes</name>
    <name type="common">Flat porcelain crab</name>
    <dbReference type="NCBI Taxonomy" id="88211"/>
    <lineage>
        <taxon>Eukaryota</taxon>
        <taxon>Metazoa</taxon>
        <taxon>Ecdysozoa</taxon>
        <taxon>Arthropoda</taxon>
        <taxon>Crustacea</taxon>
        <taxon>Multicrustacea</taxon>
        <taxon>Malacostraca</taxon>
        <taxon>Eumalacostraca</taxon>
        <taxon>Eucarida</taxon>
        <taxon>Decapoda</taxon>
        <taxon>Pleocyemata</taxon>
        <taxon>Anomura</taxon>
        <taxon>Galatheoidea</taxon>
        <taxon>Porcellanidae</taxon>
        <taxon>Petrolisthes</taxon>
    </lineage>
</organism>
<feature type="compositionally biased region" description="Polar residues" evidence="1">
    <location>
        <begin position="153"/>
        <end position="176"/>
    </location>
</feature>
<feature type="compositionally biased region" description="Low complexity" evidence="1">
    <location>
        <begin position="307"/>
        <end position="327"/>
    </location>
</feature>
<name>A0AAE1FHR6_PETCI</name>